<dbReference type="Pfam" id="PF03938">
    <property type="entry name" value="OmpH"/>
    <property type="match status" value="1"/>
</dbReference>
<dbReference type="GO" id="GO:0051082">
    <property type="term" value="F:unfolded protein binding"/>
    <property type="evidence" value="ECO:0007669"/>
    <property type="project" value="InterPro"/>
</dbReference>
<feature type="signal peptide" evidence="3">
    <location>
        <begin position="1"/>
        <end position="21"/>
    </location>
</feature>
<comment type="similarity">
    <text evidence="1">Belongs to the Skp family.</text>
</comment>
<evidence type="ECO:0000256" key="3">
    <source>
        <dbReference type="SAM" id="SignalP"/>
    </source>
</evidence>
<evidence type="ECO:0000256" key="2">
    <source>
        <dbReference type="ARBA" id="ARBA00022729"/>
    </source>
</evidence>
<proteinExistence type="inferred from homology"/>
<accession>A0A6N6N7J8</accession>
<sequence>MRKIIFIAIAATLLFSATAFAASKIAVVNVPQVLGTSQPAMEVKAQLEASVKKYQDILRAKAVEIRDLQAKREKQKKILKPEALESMDKDIREKAFKYKESQKEYDAKLKEQQAELKRPMYVMLEKVIDSYAAKNGYDIVVNEVPGVLYVSKNNDITAAVIQEFNKAWKTKK</sequence>
<dbReference type="Proteomes" id="UP000438699">
    <property type="component" value="Unassembled WGS sequence"/>
</dbReference>
<protein>
    <submittedName>
        <fullName evidence="4">OmpH family outer membrane protein</fullName>
    </submittedName>
</protein>
<name>A0A6N6N7J8_9BACT</name>
<dbReference type="GO" id="GO:0050821">
    <property type="term" value="P:protein stabilization"/>
    <property type="evidence" value="ECO:0007669"/>
    <property type="project" value="TreeGrafter"/>
</dbReference>
<dbReference type="RefSeq" id="WP_151150054.1">
    <property type="nucleotide sequence ID" value="NZ_WAIE01000001.1"/>
</dbReference>
<keyword evidence="2 3" id="KW-0732">Signal</keyword>
<dbReference type="EMBL" id="WAIE01000001">
    <property type="protein sequence ID" value="KAB1443681.1"/>
    <property type="molecule type" value="Genomic_DNA"/>
</dbReference>
<dbReference type="OrthoDB" id="5457268at2"/>
<dbReference type="SMART" id="SM00935">
    <property type="entry name" value="OmpH"/>
    <property type="match status" value="1"/>
</dbReference>
<dbReference type="SUPFAM" id="SSF111384">
    <property type="entry name" value="OmpH-like"/>
    <property type="match status" value="1"/>
</dbReference>
<dbReference type="Gene3D" id="3.30.910.20">
    <property type="entry name" value="Skp domain"/>
    <property type="match status" value="1"/>
</dbReference>
<dbReference type="InterPro" id="IPR024930">
    <property type="entry name" value="Skp_dom_sf"/>
</dbReference>
<dbReference type="PANTHER" id="PTHR35089:SF1">
    <property type="entry name" value="CHAPERONE PROTEIN SKP"/>
    <property type="match status" value="1"/>
</dbReference>
<reference evidence="4 5" key="1">
    <citation type="journal article" date="2017" name="Int. J. Syst. Evol. Microbiol.">
        <title>Desulfovibrio senegalensis sp. nov., a mesophilic sulfate reducer isolated from marine sediment.</title>
        <authorList>
            <person name="Thioye A."/>
            <person name="Gam Z.B.A."/>
            <person name="Mbengue M."/>
            <person name="Cayol J.L."/>
            <person name="Joseph-Bartoli M."/>
            <person name="Toure-Kane C."/>
            <person name="Labat M."/>
        </authorList>
    </citation>
    <scope>NUCLEOTIDE SEQUENCE [LARGE SCALE GENOMIC DNA]</scope>
    <source>
        <strain evidence="4 5">DSM 101509</strain>
    </source>
</reference>
<feature type="chain" id="PRO_5027101315" evidence="3">
    <location>
        <begin position="22"/>
        <end position="172"/>
    </location>
</feature>
<evidence type="ECO:0000313" key="5">
    <source>
        <dbReference type="Proteomes" id="UP000438699"/>
    </source>
</evidence>
<dbReference type="AlphaFoldDB" id="A0A6N6N7J8"/>
<evidence type="ECO:0000256" key="1">
    <source>
        <dbReference type="ARBA" id="ARBA00009091"/>
    </source>
</evidence>
<dbReference type="PANTHER" id="PTHR35089">
    <property type="entry name" value="CHAPERONE PROTEIN SKP"/>
    <property type="match status" value="1"/>
</dbReference>
<dbReference type="GO" id="GO:0005829">
    <property type="term" value="C:cytosol"/>
    <property type="evidence" value="ECO:0007669"/>
    <property type="project" value="TreeGrafter"/>
</dbReference>
<keyword evidence="5" id="KW-1185">Reference proteome</keyword>
<evidence type="ECO:0000313" key="4">
    <source>
        <dbReference type="EMBL" id="KAB1443681.1"/>
    </source>
</evidence>
<dbReference type="InterPro" id="IPR005632">
    <property type="entry name" value="Chaperone_Skp"/>
</dbReference>
<organism evidence="4 5">
    <name type="scientific">Pseudodesulfovibrio senegalensis</name>
    <dbReference type="NCBI Taxonomy" id="1721087"/>
    <lineage>
        <taxon>Bacteria</taxon>
        <taxon>Pseudomonadati</taxon>
        <taxon>Thermodesulfobacteriota</taxon>
        <taxon>Desulfovibrionia</taxon>
        <taxon>Desulfovibrionales</taxon>
        <taxon>Desulfovibrionaceae</taxon>
    </lineage>
</organism>
<gene>
    <name evidence="4" type="ORF">F8A88_05445</name>
</gene>
<comment type="caution">
    <text evidence="4">The sequence shown here is derived from an EMBL/GenBank/DDBJ whole genome shotgun (WGS) entry which is preliminary data.</text>
</comment>